<evidence type="ECO:0000259" key="1">
    <source>
        <dbReference type="Pfam" id="PF06985"/>
    </source>
</evidence>
<evidence type="ECO:0000259" key="2">
    <source>
        <dbReference type="Pfam" id="PF26640"/>
    </source>
</evidence>
<feature type="domain" description="DUF8212" evidence="2">
    <location>
        <begin position="465"/>
        <end position="502"/>
    </location>
</feature>
<name>A0A9P6SLF8_9HELO</name>
<dbReference type="Proteomes" id="UP000785200">
    <property type="component" value="Unassembled WGS sequence"/>
</dbReference>
<sequence>MRLLHSSKYQLEEFLEPAIPPYAILSHMWGTDEVSLHDLQDSSVHAKQGFEKIKKCCDQAQLDKIQWVWIDTCCFDRSNSEEISEAVNSMYKWFENAAVCYAYLSDVSSSDDQIRPTFQRCRYFTRKWTLQELVAPRSVIFFAEGWVKIGTRSSMHSMISEITGIQSAVLTGEKKPKECHVSERMAWASNRTATRVEDEAYAMMGLFDIKMPILYGEGSRAFRRLQDEISKTHYSSILDTARTGMRLLVTKSEPLEIRSFAASDSPEFAILSHMWGSPDDEVSFSDIREGKAETKKYYQKVRKSCELAAKHGFEYIWIDTCCINKSSSAELQEAICSMYKWYKNARICYVYLEDCLVSSESLNLWHSRWFTRGWTLQELIAPTFVEFYDKQWNEIGTKSSLCEHISEVTGIDSAVLRGSDPTERTIAERMSWAASRSTTRIEDAAYCLMGLFNVFMPMLYGEGSRAFTRLQEEIMKQSEDYTIFAWKASFMSSNHRGLLAHSPDEFLGGASVTSRKYKAEHEPEHPPTMTSRGLLIDLPLLRDHSNLDDDKYMAWVGSLEHTQNNLLAEEVHPLHHKLSFEYLPAS</sequence>
<proteinExistence type="predicted"/>
<comment type="caution">
    <text evidence="3">The sequence shown here is derived from an EMBL/GenBank/DDBJ whole genome shotgun (WGS) entry which is preliminary data.</text>
</comment>
<dbReference type="InterPro" id="IPR010730">
    <property type="entry name" value="HET"/>
</dbReference>
<dbReference type="AlphaFoldDB" id="A0A9P6SLF8"/>
<dbReference type="PANTHER" id="PTHR10622:SF10">
    <property type="entry name" value="HET DOMAIN-CONTAINING PROTEIN"/>
    <property type="match status" value="1"/>
</dbReference>
<feature type="domain" description="Heterokaryon incompatibility" evidence="1">
    <location>
        <begin position="22"/>
        <end position="111"/>
    </location>
</feature>
<dbReference type="Pfam" id="PF06985">
    <property type="entry name" value="HET"/>
    <property type="match status" value="2"/>
</dbReference>
<organism evidence="3 4">
    <name type="scientific">Hyphodiscus hymeniophilus</name>
    <dbReference type="NCBI Taxonomy" id="353542"/>
    <lineage>
        <taxon>Eukaryota</taxon>
        <taxon>Fungi</taxon>
        <taxon>Dikarya</taxon>
        <taxon>Ascomycota</taxon>
        <taxon>Pezizomycotina</taxon>
        <taxon>Leotiomycetes</taxon>
        <taxon>Helotiales</taxon>
        <taxon>Hyphodiscaceae</taxon>
        <taxon>Hyphodiscus</taxon>
    </lineage>
</organism>
<dbReference type="EMBL" id="VNKQ01000019">
    <property type="protein sequence ID" value="KAG0645313.1"/>
    <property type="molecule type" value="Genomic_DNA"/>
</dbReference>
<dbReference type="OrthoDB" id="674604at2759"/>
<protein>
    <submittedName>
        <fullName evidence="3">Vegetative incompatibility HET-E-1</fullName>
    </submittedName>
</protein>
<keyword evidence="4" id="KW-1185">Reference proteome</keyword>
<dbReference type="PANTHER" id="PTHR10622">
    <property type="entry name" value="HET DOMAIN-CONTAINING PROTEIN"/>
    <property type="match status" value="1"/>
</dbReference>
<evidence type="ECO:0000313" key="3">
    <source>
        <dbReference type="EMBL" id="KAG0645313.1"/>
    </source>
</evidence>
<gene>
    <name evidence="3" type="ORF">D0Z07_8929</name>
</gene>
<reference evidence="3" key="1">
    <citation type="submission" date="2019-07" db="EMBL/GenBank/DDBJ databases">
        <title>Hyphodiscus hymeniophilus genome sequencing and assembly.</title>
        <authorList>
            <person name="Kramer G."/>
            <person name="Nodwell J."/>
        </authorList>
    </citation>
    <scope>NUCLEOTIDE SEQUENCE</scope>
    <source>
        <strain evidence="3">ATCC 34498</strain>
    </source>
</reference>
<accession>A0A9P6SLF8</accession>
<feature type="domain" description="Heterokaryon incompatibility" evidence="1">
    <location>
        <begin position="268"/>
        <end position="354"/>
    </location>
</feature>
<evidence type="ECO:0000313" key="4">
    <source>
        <dbReference type="Proteomes" id="UP000785200"/>
    </source>
</evidence>
<dbReference type="Pfam" id="PF26640">
    <property type="entry name" value="DUF8212"/>
    <property type="match status" value="1"/>
</dbReference>
<dbReference type="InterPro" id="IPR058525">
    <property type="entry name" value="DUF8212"/>
</dbReference>